<dbReference type="RefSeq" id="WP_014855402.1">
    <property type="nucleotide sequence ID" value="NC_018178.1"/>
</dbReference>
<keyword evidence="2" id="KW-1185">Reference proteome</keyword>
<dbReference type="AlphaFoldDB" id="I7A227"/>
<dbReference type="Proteomes" id="UP000009011">
    <property type="component" value="Chromosome"/>
</dbReference>
<dbReference type="EMBL" id="CP003557">
    <property type="protein sequence ID" value="AFN73966.1"/>
    <property type="molecule type" value="Genomic_DNA"/>
</dbReference>
<dbReference type="OrthoDB" id="9801609at2"/>
<dbReference type="HOGENOM" id="CLU_137908_1_0_10"/>
<reference evidence="1 2" key="1">
    <citation type="journal article" date="2013" name="PLoS ONE">
        <title>Genomic analysis of Melioribacter roseus, facultatively anaerobic organotrophic bacterium representing a novel deep lineage within Bacteriodetes/Chlorobi group.</title>
        <authorList>
            <person name="Kadnikov V.V."/>
            <person name="Mardanov A.V."/>
            <person name="Podosokorskaya O.A."/>
            <person name="Gavrilov S.N."/>
            <person name="Kublanov I.V."/>
            <person name="Beletsky A.V."/>
            <person name="Bonch-Osmolovskaya E.A."/>
            <person name="Ravin N.V."/>
        </authorList>
    </citation>
    <scope>NUCLEOTIDE SEQUENCE [LARGE SCALE GENOMIC DNA]</scope>
    <source>
        <strain evidence="2">JCM 17771 / P3M-2</strain>
    </source>
</reference>
<gene>
    <name evidence="1" type="ordered locus">MROS_0724</name>
</gene>
<dbReference type="PATRIC" id="fig|1191523.3.peg.757"/>
<dbReference type="eggNOG" id="COG4911">
    <property type="taxonomic scope" value="Bacteria"/>
</dbReference>
<evidence type="ECO:0008006" key="3">
    <source>
        <dbReference type="Google" id="ProtNLM"/>
    </source>
</evidence>
<dbReference type="KEGG" id="mro:MROS_0724"/>
<protein>
    <recommendedName>
        <fullName evidence="3">DUF2203 domain-containing protein</fullName>
    </recommendedName>
</protein>
<dbReference type="STRING" id="1191523.MROS_0724"/>
<name>I7A227_MELRP</name>
<dbReference type="Pfam" id="PF09969">
    <property type="entry name" value="DUF2203"/>
    <property type="match status" value="1"/>
</dbReference>
<accession>I7A227</accession>
<evidence type="ECO:0000313" key="1">
    <source>
        <dbReference type="EMBL" id="AFN73966.1"/>
    </source>
</evidence>
<dbReference type="PIRSF" id="PIRSF016498">
    <property type="entry name" value="UCP016498"/>
    <property type="match status" value="1"/>
</dbReference>
<sequence>METQVKYFTVAEANRTLPLVKRIVRDIINTAYEIRSKSDLLGGHYHGNPDILKMSSQINEYIKELEEIGCLYKDWNFQIGLVDFPALINDKEVYLCWRSDEKEIKFYHELTNGYSDRKPIPPEYL</sequence>
<dbReference type="InterPro" id="IPR018699">
    <property type="entry name" value="DUF2203"/>
</dbReference>
<proteinExistence type="predicted"/>
<evidence type="ECO:0000313" key="2">
    <source>
        <dbReference type="Proteomes" id="UP000009011"/>
    </source>
</evidence>
<organism evidence="1 2">
    <name type="scientific">Melioribacter roseus (strain DSM 23840 / JCM 17771 / VKM B-2668 / P3M-2)</name>
    <dbReference type="NCBI Taxonomy" id="1191523"/>
    <lineage>
        <taxon>Bacteria</taxon>
        <taxon>Pseudomonadati</taxon>
        <taxon>Ignavibacteriota</taxon>
        <taxon>Ignavibacteria</taxon>
        <taxon>Ignavibacteriales</taxon>
        <taxon>Melioribacteraceae</taxon>
        <taxon>Melioribacter</taxon>
    </lineage>
</organism>